<sequence length="105" mass="11459">MASQVNGKKGLILSFGDLFSPSITRGRHMQRVVNQSFSTVQITNSVSCSISNDIALARAPFSLFPLAWDATDIASQDGVDLLLGGHNHYCWVLKGVTSWDGYDVR</sequence>
<dbReference type="STRING" id="930991.A0A0D0DPK2"/>
<gene>
    <name evidence="1" type="ORF">PAXRUDRAFT_828518</name>
</gene>
<reference evidence="2" key="2">
    <citation type="submission" date="2015-01" db="EMBL/GenBank/DDBJ databases">
        <title>Evolutionary Origins and Diversification of the Mycorrhizal Mutualists.</title>
        <authorList>
            <consortium name="DOE Joint Genome Institute"/>
            <consortium name="Mycorrhizal Genomics Consortium"/>
            <person name="Kohler A."/>
            <person name="Kuo A."/>
            <person name="Nagy L.G."/>
            <person name="Floudas D."/>
            <person name="Copeland A."/>
            <person name="Barry K.W."/>
            <person name="Cichocki N."/>
            <person name="Veneault-Fourrey C."/>
            <person name="LaButti K."/>
            <person name="Lindquist E.A."/>
            <person name="Lipzen A."/>
            <person name="Lundell T."/>
            <person name="Morin E."/>
            <person name="Murat C."/>
            <person name="Riley R."/>
            <person name="Ohm R."/>
            <person name="Sun H."/>
            <person name="Tunlid A."/>
            <person name="Henrissat B."/>
            <person name="Grigoriev I.V."/>
            <person name="Hibbett D.S."/>
            <person name="Martin F."/>
        </authorList>
    </citation>
    <scope>NUCLEOTIDE SEQUENCE [LARGE SCALE GENOMIC DNA]</scope>
    <source>
        <strain evidence="2">Ve08.2h10</strain>
    </source>
</reference>
<evidence type="ECO:0000313" key="2">
    <source>
        <dbReference type="Proteomes" id="UP000054538"/>
    </source>
</evidence>
<keyword evidence="2" id="KW-1185">Reference proteome</keyword>
<accession>A0A0D0DPK2</accession>
<proteinExistence type="predicted"/>
<dbReference type="Proteomes" id="UP000054538">
    <property type="component" value="Unassembled WGS sequence"/>
</dbReference>
<dbReference type="AlphaFoldDB" id="A0A0D0DPK2"/>
<protein>
    <submittedName>
        <fullName evidence="1">Uncharacterized protein</fullName>
    </submittedName>
</protein>
<dbReference type="EMBL" id="KN825145">
    <property type="protein sequence ID" value="KIK93903.1"/>
    <property type="molecule type" value="Genomic_DNA"/>
</dbReference>
<name>A0A0D0DPK2_9AGAM</name>
<organism evidence="1 2">
    <name type="scientific">Paxillus rubicundulus Ve08.2h10</name>
    <dbReference type="NCBI Taxonomy" id="930991"/>
    <lineage>
        <taxon>Eukaryota</taxon>
        <taxon>Fungi</taxon>
        <taxon>Dikarya</taxon>
        <taxon>Basidiomycota</taxon>
        <taxon>Agaricomycotina</taxon>
        <taxon>Agaricomycetes</taxon>
        <taxon>Agaricomycetidae</taxon>
        <taxon>Boletales</taxon>
        <taxon>Paxilineae</taxon>
        <taxon>Paxillaceae</taxon>
        <taxon>Paxillus</taxon>
    </lineage>
</organism>
<dbReference type="HOGENOM" id="CLU_2237441_0_0_1"/>
<dbReference type="OrthoDB" id="10252235at2759"/>
<dbReference type="InParanoid" id="A0A0D0DPK2"/>
<evidence type="ECO:0000313" key="1">
    <source>
        <dbReference type="EMBL" id="KIK93903.1"/>
    </source>
</evidence>
<reference evidence="1 2" key="1">
    <citation type="submission" date="2014-04" db="EMBL/GenBank/DDBJ databases">
        <authorList>
            <consortium name="DOE Joint Genome Institute"/>
            <person name="Kuo A."/>
            <person name="Kohler A."/>
            <person name="Jargeat P."/>
            <person name="Nagy L.G."/>
            <person name="Floudas D."/>
            <person name="Copeland A."/>
            <person name="Barry K.W."/>
            <person name="Cichocki N."/>
            <person name="Veneault-Fourrey C."/>
            <person name="LaButti K."/>
            <person name="Lindquist E.A."/>
            <person name="Lipzen A."/>
            <person name="Lundell T."/>
            <person name="Morin E."/>
            <person name="Murat C."/>
            <person name="Sun H."/>
            <person name="Tunlid A."/>
            <person name="Henrissat B."/>
            <person name="Grigoriev I.V."/>
            <person name="Hibbett D.S."/>
            <person name="Martin F."/>
            <person name="Nordberg H.P."/>
            <person name="Cantor M.N."/>
            <person name="Hua S.X."/>
        </authorList>
    </citation>
    <scope>NUCLEOTIDE SEQUENCE [LARGE SCALE GENOMIC DNA]</scope>
    <source>
        <strain evidence="1 2">Ve08.2h10</strain>
    </source>
</reference>